<dbReference type="PANTHER" id="PTHR47990">
    <property type="entry name" value="2-OXOGLUTARATE (2OG) AND FE(II)-DEPENDENT OXYGENASE SUPERFAMILY PROTEIN-RELATED"/>
    <property type="match status" value="1"/>
</dbReference>
<keyword evidence="6" id="KW-1185">Reference proteome</keyword>
<dbReference type="InterPro" id="IPR005123">
    <property type="entry name" value="Oxoglu/Fe-dep_dioxygenase_dom"/>
</dbReference>
<accession>A0A285L1H7</accession>
<comment type="pathway">
    <text evidence="1">Antibiotic biosynthesis.</text>
</comment>
<dbReference type="PROSITE" id="PS51471">
    <property type="entry name" value="FE2OG_OXY"/>
    <property type="match status" value="1"/>
</dbReference>
<evidence type="ECO:0000259" key="4">
    <source>
        <dbReference type="PROSITE" id="PS51471"/>
    </source>
</evidence>
<name>A0A285L1H7_9NOCA</name>
<sequence length="350" mass="39609">MDIDDNVNKELRKFGVVDKDLDYTLEESPDDVFDDSFAAPVCDMSDLKGDATAQRRFVDMLGRAMEDTGLAILINHGIDTDSLRATDACALELFASVPEEQKLKFAATDYVYGGAFRRGYFAVQQWTPTRPNAVEAWEFFRDSFRLPGEDYDKALTFWPDEKFEAGLRPYWQACEELTLPLVRALLRYLNIDPSIYDEELSPPNGVLRINHYPPFEGRDSGAENPGRFMTHEDYGLITLLPANPIEGLQVFHPQRKTWSRVTAPEGSMILNSGDWLQMVSNDRFRSCSHRVCAPREPGHRAVSRISVPYLVLPREASVLEVWPGCSPKYSPIGAKDFMAKLAGKYVDYDA</sequence>
<evidence type="ECO:0000256" key="3">
    <source>
        <dbReference type="RuleBase" id="RU003682"/>
    </source>
</evidence>
<reference evidence="5 6" key="1">
    <citation type="submission" date="2017-09" db="EMBL/GenBank/DDBJ databases">
        <authorList>
            <person name="Ehlers B."/>
            <person name="Leendertz F.H."/>
        </authorList>
    </citation>
    <scope>NUCLEOTIDE SEQUENCE [LARGE SCALE GENOMIC DNA]</scope>
    <source>
        <strain evidence="5 6">DSM 45537</strain>
    </source>
</reference>
<evidence type="ECO:0000256" key="2">
    <source>
        <dbReference type="ARBA" id="ARBA00023194"/>
    </source>
</evidence>
<dbReference type="STRING" id="1379680.GCA_001612615_02181"/>
<dbReference type="GO" id="GO:0016491">
    <property type="term" value="F:oxidoreductase activity"/>
    <property type="evidence" value="ECO:0007669"/>
    <property type="project" value="UniProtKB-KW"/>
</dbReference>
<dbReference type="AlphaFoldDB" id="A0A285L1H7"/>
<keyword evidence="3" id="KW-0479">Metal-binding</keyword>
<proteinExistence type="inferred from homology"/>
<keyword evidence="3" id="KW-0408">Iron</keyword>
<evidence type="ECO:0000313" key="6">
    <source>
        <dbReference type="Proteomes" id="UP000219565"/>
    </source>
</evidence>
<comment type="similarity">
    <text evidence="3">Belongs to the iron/ascorbate-dependent oxidoreductase family.</text>
</comment>
<evidence type="ECO:0000256" key="1">
    <source>
        <dbReference type="ARBA" id="ARBA00004792"/>
    </source>
</evidence>
<organism evidence="5 6">
    <name type="scientific">Nocardia amikacinitolerans</name>
    <dbReference type="NCBI Taxonomy" id="756689"/>
    <lineage>
        <taxon>Bacteria</taxon>
        <taxon>Bacillati</taxon>
        <taxon>Actinomycetota</taxon>
        <taxon>Actinomycetes</taxon>
        <taxon>Mycobacteriales</taxon>
        <taxon>Nocardiaceae</taxon>
        <taxon>Nocardia</taxon>
    </lineage>
</organism>
<evidence type="ECO:0000313" key="5">
    <source>
        <dbReference type="EMBL" id="SNY78769.1"/>
    </source>
</evidence>
<gene>
    <name evidence="5" type="ORF">SAMN04244553_1387</name>
</gene>
<keyword evidence="3" id="KW-0560">Oxidoreductase</keyword>
<dbReference type="Proteomes" id="UP000219565">
    <property type="component" value="Unassembled WGS sequence"/>
</dbReference>
<dbReference type="InterPro" id="IPR026992">
    <property type="entry name" value="DIOX_N"/>
</dbReference>
<dbReference type="InterPro" id="IPR050231">
    <property type="entry name" value="Iron_ascorbate_oxido_reductase"/>
</dbReference>
<dbReference type="Pfam" id="PF03171">
    <property type="entry name" value="2OG-FeII_Oxy"/>
    <property type="match status" value="1"/>
</dbReference>
<dbReference type="RefSeq" id="WP_245909931.1">
    <property type="nucleotide sequence ID" value="NZ_OBEG01000001.1"/>
</dbReference>
<dbReference type="GO" id="GO:0046872">
    <property type="term" value="F:metal ion binding"/>
    <property type="evidence" value="ECO:0007669"/>
    <property type="project" value="UniProtKB-KW"/>
</dbReference>
<feature type="domain" description="Fe2OG dioxygenase" evidence="4">
    <location>
        <begin position="202"/>
        <end position="313"/>
    </location>
</feature>
<dbReference type="InterPro" id="IPR044861">
    <property type="entry name" value="IPNS-like_FE2OG_OXY"/>
</dbReference>
<keyword evidence="2" id="KW-0045">Antibiotic biosynthesis</keyword>
<dbReference type="Gene3D" id="2.60.120.330">
    <property type="entry name" value="B-lactam Antibiotic, Isopenicillin N Synthase, Chain"/>
    <property type="match status" value="1"/>
</dbReference>
<dbReference type="GO" id="GO:0017000">
    <property type="term" value="P:antibiotic biosynthetic process"/>
    <property type="evidence" value="ECO:0007669"/>
    <property type="project" value="UniProtKB-KW"/>
</dbReference>
<dbReference type="SUPFAM" id="SSF51197">
    <property type="entry name" value="Clavaminate synthase-like"/>
    <property type="match status" value="1"/>
</dbReference>
<dbReference type="InterPro" id="IPR027443">
    <property type="entry name" value="IPNS-like_sf"/>
</dbReference>
<dbReference type="EMBL" id="OBEG01000001">
    <property type="protein sequence ID" value="SNY78769.1"/>
    <property type="molecule type" value="Genomic_DNA"/>
</dbReference>
<protein>
    <submittedName>
        <fullName evidence="5">Isopenicillin N synthase</fullName>
    </submittedName>
</protein>
<dbReference type="Pfam" id="PF14226">
    <property type="entry name" value="DIOX_N"/>
    <property type="match status" value="1"/>
</dbReference>